<dbReference type="InterPro" id="IPR017452">
    <property type="entry name" value="GPCR_Rhodpsn_7TM"/>
</dbReference>
<evidence type="ECO:0000256" key="10">
    <source>
        <dbReference type="ARBA" id="ARBA00023170"/>
    </source>
</evidence>
<evidence type="ECO:0000256" key="2">
    <source>
        <dbReference type="ARBA" id="ARBA00022475"/>
    </source>
</evidence>
<dbReference type="SUPFAM" id="SSF81321">
    <property type="entry name" value="Family A G protein-coupled receptor-like"/>
    <property type="match status" value="2"/>
</dbReference>
<keyword evidence="12 13" id="KW-0807">Transducer</keyword>
<evidence type="ECO:0000256" key="1">
    <source>
        <dbReference type="ARBA" id="ARBA00004651"/>
    </source>
</evidence>
<feature type="transmembrane region" description="Helical" evidence="14">
    <location>
        <begin position="440"/>
        <end position="462"/>
    </location>
</feature>
<dbReference type="Proteomes" id="UP000826234">
    <property type="component" value="Unassembled WGS sequence"/>
</dbReference>
<comment type="similarity">
    <text evidence="13">Belongs to the G-protein coupled receptor 1 family.</text>
</comment>
<accession>A0ABQ7TAR0</accession>
<keyword evidence="10 13" id="KW-0675">Receptor</keyword>
<evidence type="ECO:0000256" key="3">
    <source>
        <dbReference type="ARBA" id="ARBA00022606"/>
    </source>
</evidence>
<dbReference type="EMBL" id="JAIPUX010000521">
    <property type="protein sequence ID" value="KAH0626288.1"/>
    <property type="molecule type" value="Genomic_DNA"/>
</dbReference>
<feature type="transmembrane region" description="Helical" evidence="14">
    <location>
        <begin position="323"/>
        <end position="347"/>
    </location>
</feature>
<feature type="transmembrane region" description="Helical" evidence="14">
    <location>
        <begin position="398"/>
        <end position="419"/>
    </location>
</feature>
<dbReference type="PROSITE" id="PS00237">
    <property type="entry name" value="G_PROTEIN_RECEP_F1_1"/>
    <property type="match status" value="2"/>
</dbReference>
<evidence type="ECO:0000256" key="11">
    <source>
        <dbReference type="ARBA" id="ARBA00023180"/>
    </source>
</evidence>
<keyword evidence="5" id="KW-0552">Olfaction</keyword>
<evidence type="ECO:0000256" key="5">
    <source>
        <dbReference type="ARBA" id="ARBA00022725"/>
    </source>
</evidence>
<sequence>MDLANGTTVKEFILLGFGVEQQKRFLLLIFFTILYMLTLAENITIITLVRVDTRLARLPMYILLSNFSWMEMCYVTTTVPRMLYDLAFPHGVISFQACFLQFYVFFTLGSTECFFLSAMALDRYLAICHPLRYPQMMSQKSCYSLVALCWVLGSSAYIGPVTVISRLSFCGPNIIDHFVCDSGPLLNLACPPRENAPIVYLFVMNVLVILGSFVFIVLSYGVVILTLMKSSSQGSPRKAFSTVFFHLVVVTLFYGSAGGMYVTPSGEGHSQVAKVVTTFYTTITPFLNPLIYCLRNDQMELVNGTTVQEFILLGFGIEQQKRFLLLIFFTVLYMLTLVENITIITVVRVDTRLARLPMYILLSNFSWLEMCYVTTTVPRMLYDLAFPHGVISFQACFFQFYIFFSLGCTECFFLSAMALDRYLAICHPLQYPKIMSKETCYALITATWTIGFSGYIVPVTLISRLSFCGPNIIDHFVCDPGPILSLACPPLDNIPLVWQFSMNVLVILGE</sequence>
<evidence type="ECO:0000313" key="16">
    <source>
        <dbReference type="EMBL" id="KAH0626288.1"/>
    </source>
</evidence>
<feature type="domain" description="G-protein coupled receptors family 1 profile" evidence="15">
    <location>
        <begin position="41"/>
        <end position="292"/>
    </location>
</feature>
<dbReference type="PRINTS" id="PR00237">
    <property type="entry name" value="GPCRRHODOPSN"/>
</dbReference>
<evidence type="ECO:0000313" key="17">
    <source>
        <dbReference type="Proteomes" id="UP000826234"/>
    </source>
</evidence>
<evidence type="ECO:0000256" key="9">
    <source>
        <dbReference type="ARBA" id="ARBA00023157"/>
    </source>
</evidence>
<dbReference type="PANTHER" id="PTHR24242">
    <property type="entry name" value="G-PROTEIN COUPLED RECEPTOR"/>
    <property type="match status" value="1"/>
</dbReference>
<keyword evidence="9" id="KW-1015">Disulfide bond</keyword>
<comment type="subcellular location">
    <subcellularLocation>
        <location evidence="1">Cell membrane</location>
        <topology evidence="1">Multi-pass membrane protein</topology>
    </subcellularLocation>
</comment>
<feature type="domain" description="G-protein coupled receptors family 1 profile" evidence="15">
    <location>
        <begin position="339"/>
        <end position="510"/>
    </location>
</feature>
<dbReference type="Pfam" id="PF13853">
    <property type="entry name" value="7tm_4"/>
    <property type="match status" value="1"/>
</dbReference>
<keyword evidence="4 13" id="KW-0812">Transmembrane</keyword>
<feature type="transmembrane region" description="Helical" evidence="14">
    <location>
        <begin position="25"/>
        <end position="49"/>
    </location>
</feature>
<comment type="caution">
    <text evidence="16">The sequence shown here is derived from an EMBL/GenBank/DDBJ whole genome shotgun (WGS) entry which is preliminary data.</text>
</comment>
<gene>
    <name evidence="16" type="ORF">JD844_001198</name>
</gene>
<feature type="transmembrane region" description="Helical" evidence="14">
    <location>
        <begin position="198"/>
        <end position="227"/>
    </location>
</feature>
<dbReference type="InterPro" id="IPR000276">
    <property type="entry name" value="GPCR_Rhodpsn"/>
</dbReference>
<dbReference type="PANTHER" id="PTHR24242:SF227">
    <property type="entry name" value="OLFACTORY RECEPTOR"/>
    <property type="match status" value="1"/>
</dbReference>
<feature type="transmembrane region" description="Helical" evidence="14">
    <location>
        <begin position="61"/>
        <end position="80"/>
    </location>
</feature>
<organism evidence="16 17">
    <name type="scientific">Phrynosoma platyrhinos</name>
    <name type="common">Desert horned lizard</name>
    <dbReference type="NCBI Taxonomy" id="52577"/>
    <lineage>
        <taxon>Eukaryota</taxon>
        <taxon>Metazoa</taxon>
        <taxon>Chordata</taxon>
        <taxon>Craniata</taxon>
        <taxon>Vertebrata</taxon>
        <taxon>Euteleostomi</taxon>
        <taxon>Lepidosauria</taxon>
        <taxon>Squamata</taxon>
        <taxon>Bifurcata</taxon>
        <taxon>Unidentata</taxon>
        <taxon>Episquamata</taxon>
        <taxon>Toxicofera</taxon>
        <taxon>Iguania</taxon>
        <taxon>Phrynosomatidae</taxon>
        <taxon>Phrynosomatinae</taxon>
        <taxon>Phrynosoma</taxon>
    </lineage>
</organism>
<evidence type="ECO:0000256" key="14">
    <source>
        <dbReference type="SAM" id="Phobius"/>
    </source>
</evidence>
<keyword evidence="3" id="KW-0716">Sensory transduction</keyword>
<evidence type="ECO:0000256" key="8">
    <source>
        <dbReference type="ARBA" id="ARBA00023136"/>
    </source>
</evidence>
<keyword evidence="6 14" id="KW-1133">Transmembrane helix</keyword>
<dbReference type="Gene3D" id="1.20.1070.10">
    <property type="entry name" value="Rhodopsin 7-helix transmembrane proteins"/>
    <property type="match status" value="2"/>
</dbReference>
<dbReference type="InterPro" id="IPR050939">
    <property type="entry name" value="Olfactory_GPCR1"/>
</dbReference>
<feature type="transmembrane region" description="Helical" evidence="14">
    <location>
        <begin position="359"/>
        <end position="378"/>
    </location>
</feature>
<feature type="transmembrane region" description="Helical" evidence="14">
    <location>
        <begin position="100"/>
        <end position="121"/>
    </location>
</feature>
<reference evidence="16 17" key="1">
    <citation type="journal article" date="2022" name="Gigascience">
        <title>A chromosome-level genome assembly and annotation of the desert horned lizard, Phrynosoma platyrhinos, provides insight into chromosomal rearrangements among reptiles.</title>
        <authorList>
            <person name="Koochekian N."/>
            <person name="Ascanio A."/>
            <person name="Farleigh K."/>
            <person name="Card D.C."/>
            <person name="Schield D.R."/>
            <person name="Castoe T.A."/>
            <person name="Jezkova T."/>
        </authorList>
    </citation>
    <scope>NUCLEOTIDE SEQUENCE [LARGE SCALE GENOMIC DNA]</scope>
    <source>
        <strain evidence="16">NK-2021</strain>
    </source>
</reference>
<evidence type="ECO:0000256" key="4">
    <source>
        <dbReference type="ARBA" id="ARBA00022692"/>
    </source>
</evidence>
<evidence type="ECO:0000256" key="6">
    <source>
        <dbReference type="ARBA" id="ARBA00022989"/>
    </source>
</evidence>
<feature type="transmembrane region" description="Helical" evidence="14">
    <location>
        <begin position="239"/>
        <end position="262"/>
    </location>
</feature>
<dbReference type="PRINTS" id="PR00245">
    <property type="entry name" value="OLFACTORYR"/>
</dbReference>
<feature type="transmembrane region" description="Helical" evidence="14">
    <location>
        <begin position="142"/>
        <end position="159"/>
    </location>
</feature>
<dbReference type="PROSITE" id="PS50262">
    <property type="entry name" value="G_PROTEIN_RECEP_F1_2"/>
    <property type="match status" value="2"/>
</dbReference>
<keyword evidence="8 14" id="KW-0472">Membrane</keyword>
<evidence type="ECO:0000256" key="13">
    <source>
        <dbReference type="RuleBase" id="RU000688"/>
    </source>
</evidence>
<dbReference type="Pfam" id="PF00001">
    <property type="entry name" value="7tm_1"/>
    <property type="match status" value="1"/>
</dbReference>
<name>A0ABQ7TAR0_PHRPL</name>
<dbReference type="InterPro" id="IPR000725">
    <property type="entry name" value="Olfact_rcpt"/>
</dbReference>
<keyword evidence="2" id="KW-1003">Cell membrane</keyword>
<keyword evidence="7 13" id="KW-0297">G-protein coupled receptor</keyword>
<keyword evidence="17" id="KW-1185">Reference proteome</keyword>
<evidence type="ECO:0000256" key="12">
    <source>
        <dbReference type="ARBA" id="ARBA00023224"/>
    </source>
</evidence>
<evidence type="ECO:0000259" key="15">
    <source>
        <dbReference type="PROSITE" id="PS50262"/>
    </source>
</evidence>
<proteinExistence type="inferred from homology"/>
<protein>
    <recommendedName>
        <fullName evidence="15">G-protein coupled receptors family 1 profile domain-containing protein</fullName>
    </recommendedName>
</protein>
<evidence type="ECO:0000256" key="7">
    <source>
        <dbReference type="ARBA" id="ARBA00023040"/>
    </source>
</evidence>
<keyword evidence="11" id="KW-0325">Glycoprotein</keyword>